<evidence type="ECO:0000256" key="6">
    <source>
        <dbReference type="PROSITE-ProRule" id="PRU00278"/>
    </source>
</evidence>
<comment type="caution">
    <text evidence="9">The sequence shown here is derived from an EMBL/GenBank/DDBJ whole genome shotgun (WGS) entry which is preliminary data.</text>
</comment>
<dbReference type="Pfam" id="PF13624">
    <property type="entry name" value="SurA_N_3"/>
    <property type="match status" value="1"/>
</dbReference>
<dbReference type="EMBL" id="JBHLYR010000060">
    <property type="protein sequence ID" value="MFB9994269.1"/>
    <property type="molecule type" value="Genomic_DNA"/>
</dbReference>
<feature type="compositionally biased region" description="Low complexity" evidence="7">
    <location>
        <begin position="590"/>
        <end position="635"/>
    </location>
</feature>
<dbReference type="RefSeq" id="WP_380014712.1">
    <property type="nucleotide sequence ID" value="NZ_JBHLYR010000060.1"/>
</dbReference>
<evidence type="ECO:0000256" key="1">
    <source>
        <dbReference type="ARBA" id="ARBA00000971"/>
    </source>
</evidence>
<dbReference type="PROSITE" id="PS50198">
    <property type="entry name" value="PPIC_PPIASE_2"/>
    <property type="match status" value="1"/>
</dbReference>
<sequence>MKNKKFVNVLLGVLALMLVVGMAYQFTPNLGSLFNRQTGTPALKVNGETVTVEDLEALRRGNPVLSSTDTGLLGDDFKTYVVAQKARQVLYIQAAKDINVSKADVNAEVTKVREQNQLTDNKKWTDALQGADLTDAAFRKQVRDGLAVQRKVESIQKSAAPATDAEAQLYYTLNKANFVSDARIVGRQIVVTDEAKAKSLLAQAKAGGDFAALASANSTENKDRGGALGPVENGAPRPVAQVALPAEVGTAAFALTKGGLTDVIKSGGKFYIVKVEKYLAPAPKPFAEAKTDVLTAVNEQKKNAAVEAWGDKLAADMKVEYVDLNWKAEDPTVAKVAGQNIPYSEVIGQVVSNQQFTGLLQQVPADQAAQLVNGILKPQVVQSLIQGYAARTVAQNQKLPLAGTRQEVAAALVAYGARDVKATDTDVQKYYLENIKQFETPASGTVNEASFKDKAQAVAFRNSWTGGNFTQAATKAGGTVSEHGAVTGGDGKLGTELNAAVFTAKTLKTVGEGSLSDVVQVGTRFSLAYVTDLKRAATQPLSAVRSQIEEQVLGTKKNEVGSAYVAKQVAALKPTDNLKTILAAQEKRVTAATPKPATPATPATGTPATPATGTDTATPATGTPATETPATPTDK</sequence>
<feature type="region of interest" description="Disordered" evidence="7">
    <location>
        <begin position="588"/>
        <end position="635"/>
    </location>
</feature>
<evidence type="ECO:0000256" key="4">
    <source>
        <dbReference type="ARBA" id="ARBA00023110"/>
    </source>
</evidence>
<dbReference type="EC" id="5.2.1.8" evidence="2"/>
<dbReference type="GO" id="GO:0016853">
    <property type="term" value="F:isomerase activity"/>
    <property type="evidence" value="ECO:0007669"/>
    <property type="project" value="UniProtKB-KW"/>
</dbReference>
<dbReference type="Pfam" id="PF13145">
    <property type="entry name" value="Rotamase_2"/>
    <property type="match status" value="2"/>
</dbReference>
<dbReference type="Gene3D" id="3.10.50.40">
    <property type="match status" value="1"/>
</dbReference>
<keyword evidence="3" id="KW-0732">Signal</keyword>
<evidence type="ECO:0000256" key="3">
    <source>
        <dbReference type="ARBA" id="ARBA00022729"/>
    </source>
</evidence>
<dbReference type="PANTHER" id="PTHR47245:SF1">
    <property type="entry name" value="FOLDASE PROTEIN PRSA"/>
    <property type="match status" value="1"/>
</dbReference>
<evidence type="ECO:0000256" key="7">
    <source>
        <dbReference type="SAM" id="MobiDB-lite"/>
    </source>
</evidence>
<dbReference type="SUPFAM" id="SSF54534">
    <property type="entry name" value="FKBP-like"/>
    <property type="match status" value="1"/>
</dbReference>
<dbReference type="PANTHER" id="PTHR47245">
    <property type="entry name" value="PEPTIDYLPROLYL ISOMERASE"/>
    <property type="match status" value="1"/>
</dbReference>
<keyword evidence="4 6" id="KW-0697">Rotamase</keyword>
<keyword evidence="5 6" id="KW-0413">Isomerase</keyword>
<proteinExistence type="predicted"/>
<evidence type="ECO:0000313" key="9">
    <source>
        <dbReference type="EMBL" id="MFB9994269.1"/>
    </source>
</evidence>
<protein>
    <recommendedName>
        <fullName evidence="2">peptidylprolyl isomerase</fullName>
        <ecNumber evidence="2">5.2.1.8</ecNumber>
    </recommendedName>
</protein>
<dbReference type="InterPro" id="IPR046357">
    <property type="entry name" value="PPIase_dom_sf"/>
</dbReference>
<dbReference type="Proteomes" id="UP001589733">
    <property type="component" value="Unassembled WGS sequence"/>
</dbReference>
<dbReference type="InterPro" id="IPR027304">
    <property type="entry name" value="Trigger_fact/SurA_dom_sf"/>
</dbReference>
<name>A0ABV6B3D7_9DEIO</name>
<dbReference type="InterPro" id="IPR050245">
    <property type="entry name" value="PrsA_foldase"/>
</dbReference>
<dbReference type="SUPFAM" id="SSF109998">
    <property type="entry name" value="Triger factor/SurA peptide-binding domain-like"/>
    <property type="match status" value="1"/>
</dbReference>
<reference evidence="9 10" key="1">
    <citation type="submission" date="2024-09" db="EMBL/GenBank/DDBJ databases">
        <authorList>
            <person name="Sun Q."/>
            <person name="Mori K."/>
        </authorList>
    </citation>
    <scope>NUCLEOTIDE SEQUENCE [LARGE SCALE GENOMIC DNA]</scope>
    <source>
        <strain evidence="9 10">JCM 13503</strain>
    </source>
</reference>
<keyword evidence="10" id="KW-1185">Reference proteome</keyword>
<evidence type="ECO:0000259" key="8">
    <source>
        <dbReference type="PROSITE" id="PS50198"/>
    </source>
</evidence>
<dbReference type="InterPro" id="IPR000297">
    <property type="entry name" value="PPIase_PpiC"/>
</dbReference>
<comment type="catalytic activity">
    <reaction evidence="1">
        <text>[protein]-peptidylproline (omega=180) = [protein]-peptidylproline (omega=0)</text>
        <dbReference type="Rhea" id="RHEA:16237"/>
        <dbReference type="Rhea" id="RHEA-COMP:10747"/>
        <dbReference type="Rhea" id="RHEA-COMP:10748"/>
        <dbReference type="ChEBI" id="CHEBI:83833"/>
        <dbReference type="ChEBI" id="CHEBI:83834"/>
        <dbReference type="EC" id="5.2.1.8"/>
    </reaction>
</comment>
<dbReference type="Gene3D" id="1.10.4030.10">
    <property type="entry name" value="Porin chaperone SurA, peptide-binding domain"/>
    <property type="match status" value="1"/>
</dbReference>
<organism evidence="9 10">
    <name type="scientific">Deinococcus oregonensis</name>
    <dbReference type="NCBI Taxonomy" id="1805970"/>
    <lineage>
        <taxon>Bacteria</taxon>
        <taxon>Thermotogati</taxon>
        <taxon>Deinococcota</taxon>
        <taxon>Deinococci</taxon>
        <taxon>Deinococcales</taxon>
        <taxon>Deinococcaceae</taxon>
        <taxon>Deinococcus</taxon>
    </lineage>
</organism>
<evidence type="ECO:0000313" key="10">
    <source>
        <dbReference type="Proteomes" id="UP001589733"/>
    </source>
</evidence>
<feature type="domain" description="PpiC" evidence="8">
    <location>
        <begin position="181"/>
        <end position="277"/>
    </location>
</feature>
<evidence type="ECO:0000256" key="5">
    <source>
        <dbReference type="ARBA" id="ARBA00023235"/>
    </source>
</evidence>
<accession>A0ABV6B3D7</accession>
<evidence type="ECO:0000256" key="2">
    <source>
        <dbReference type="ARBA" id="ARBA00013194"/>
    </source>
</evidence>
<gene>
    <name evidence="9" type="ORF">ACFFLM_20135</name>
</gene>